<dbReference type="AlphaFoldDB" id="A0A7S1A3L0"/>
<sequence length="133" mass="14432">MGSHPCCCSANDESDLYSADLYQLSEYDSAKGVEKWSVDKRTVEAESKCVSVKFLLFDGTLRDVSFSQRPLGIKFTNAAPVTVTDVEPGSHASALHVEVDSVLVAIDHEDVTTFNADAVRILLKGRSKALPLV</sequence>
<reference evidence="1" key="1">
    <citation type="submission" date="2021-01" db="EMBL/GenBank/DDBJ databases">
        <authorList>
            <person name="Corre E."/>
            <person name="Pelletier E."/>
            <person name="Niang G."/>
            <person name="Scheremetjew M."/>
            <person name="Finn R."/>
            <person name="Kale V."/>
            <person name="Holt S."/>
            <person name="Cochrane G."/>
            <person name="Meng A."/>
            <person name="Brown T."/>
            <person name="Cohen L."/>
        </authorList>
    </citation>
    <scope>NUCLEOTIDE SEQUENCE</scope>
</reference>
<dbReference type="EMBL" id="HBFQ01021704">
    <property type="protein sequence ID" value="CAD8840819.1"/>
    <property type="molecule type" value="Transcribed_RNA"/>
</dbReference>
<dbReference type="Gene3D" id="2.30.42.10">
    <property type="match status" value="1"/>
</dbReference>
<dbReference type="SUPFAM" id="SSF50156">
    <property type="entry name" value="PDZ domain-like"/>
    <property type="match status" value="1"/>
</dbReference>
<gene>
    <name evidence="1" type="ORF">NSCI0253_LOCUS15167</name>
</gene>
<proteinExistence type="predicted"/>
<accession>A0A7S1A3L0</accession>
<dbReference type="InterPro" id="IPR036034">
    <property type="entry name" value="PDZ_sf"/>
</dbReference>
<organism evidence="1">
    <name type="scientific">Noctiluca scintillans</name>
    <name type="common">Sea sparkle</name>
    <name type="synonym">Red tide dinoflagellate</name>
    <dbReference type="NCBI Taxonomy" id="2966"/>
    <lineage>
        <taxon>Eukaryota</taxon>
        <taxon>Sar</taxon>
        <taxon>Alveolata</taxon>
        <taxon>Dinophyceae</taxon>
        <taxon>Noctilucales</taxon>
        <taxon>Noctilucaceae</taxon>
        <taxon>Noctiluca</taxon>
    </lineage>
</organism>
<evidence type="ECO:0000313" key="1">
    <source>
        <dbReference type="EMBL" id="CAD8840819.1"/>
    </source>
</evidence>
<evidence type="ECO:0008006" key="2">
    <source>
        <dbReference type="Google" id="ProtNLM"/>
    </source>
</evidence>
<protein>
    <recommendedName>
        <fullName evidence="2">PDZ domain-containing protein</fullName>
    </recommendedName>
</protein>
<name>A0A7S1A3L0_NOCSC</name>